<dbReference type="KEGG" id="plad:PPGU16_64180"/>
<keyword evidence="1" id="KW-0472">Membrane</keyword>
<dbReference type="RefSeq" id="WP_180726804.1">
    <property type="nucleotide sequence ID" value="NZ_AP023176.1"/>
</dbReference>
<keyword evidence="1" id="KW-0812">Transmembrane</keyword>
<keyword evidence="1" id="KW-1133">Transmembrane helix</keyword>
<dbReference type="Proteomes" id="UP000510888">
    <property type="component" value="Plasmid PPGU16_p1"/>
</dbReference>
<dbReference type="AlphaFoldDB" id="A0A7I8BYQ3"/>
<name>A0A7I8BYQ3_9BURK</name>
<keyword evidence="3" id="KW-1185">Reference proteome</keyword>
<gene>
    <name evidence="2" type="ORF">PPGU16_64180</name>
</gene>
<dbReference type="EMBL" id="AP023176">
    <property type="protein sequence ID" value="BCF93351.1"/>
    <property type="molecule type" value="Genomic_DNA"/>
</dbReference>
<reference evidence="2 3" key="1">
    <citation type="journal article" date="2020" name="Genes (Basel)">
        <title>Genomic Comparison of Insect Gut Symbionts from Divergent Burkholderia Subclades.</title>
        <authorList>
            <person name="Takeshita K."/>
            <person name="Kikuchi Y."/>
        </authorList>
    </citation>
    <scope>NUCLEOTIDE SEQUENCE [LARGE SCALE GENOMIC DNA]</scope>
    <source>
        <strain evidence="2 3">PGU16</strain>
        <plasmid evidence="2 3">PPGU16_p1</plasmid>
    </source>
</reference>
<keyword evidence="2" id="KW-0614">Plasmid</keyword>
<geneLocation type="plasmid" evidence="2 3">
    <name>PPGU16_p1</name>
</geneLocation>
<sequence>MPTCPDFATAFQKNMAALGLPAPTRLFGTVQTATANVTALLDAFQSVGTGTTLAAIIGATTGLEGLSVVGGLSAAFYVGAVIGSLVVATNASMVGVKSTSAMWSIHEWARRTGVSIPATMYAFLRQHPEVVVDRPGRIVYALHASRSAKVAA</sequence>
<evidence type="ECO:0000313" key="2">
    <source>
        <dbReference type="EMBL" id="BCF93351.1"/>
    </source>
</evidence>
<proteinExistence type="predicted"/>
<protein>
    <submittedName>
        <fullName evidence="2">Uncharacterized protein</fullName>
    </submittedName>
</protein>
<organism evidence="2 3">
    <name type="scientific">Paraburkholderia largidicola</name>
    <dbReference type="NCBI Taxonomy" id="3014751"/>
    <lineage>
        <taxon>Bacteria</taxon>
        <taxon>Pseudomonadati</taxon>
        <taxon>Pseudomonadota</taxon>
        <taxon>Betaproteobacteria</taxon>
        <taxon>Burkholderiales</taxon>
        <taxon>Burkholderiaceae</taxon>
        <taxon>Paraburkholderia</taxon>
    </lineage>
</organism>
<accession>A0A7I8BYQ3</accession>
<evidence type="ECO:0000256" key="1">
    <source>
        <dbReference type="SAM" id="Phobius"/>
    </source>
</evidence>
<evidence type="ECO:0000313" key="3">
    <source>
        <dbReference type="Proteomes" id="UP000510888"/>
    </source>
</evidence>
<feature type="transmembrane region" description="Helical" evidence="1">
    <location>
        <begin position="74"/>
        <end position="96"/>
    </location>
</feature>